<organism evidence="1 2">
    <name type="scientific">Aphanomyces astaci</name>
    <name type="common">Crayfish plague agent</name>
    <dbReference type="NCBI Taxonomy" id="112090"/>
    <lineage>
        <taxon>Eukaryota</taxon>
        <taxon>Sar</taxon>
        <taxon>Stramenopiles</taxon>
        <taxon>Oomycota</taxon>
        <taxon>Saprolegniomycetes</taxon>
        <taxon>Saprolegniales</taxon>
        <taxon>Verrucalvaceae</taxon>
        <taxon>Aphanomyces</taxon>
    </lineage>
</organism>
<evidence type="ECO:0000313" key="2">
    <source>
        <dbReference type="Proteomes" id="UP000469452"/>
    </source>
</evidence>
<reference evidence="1 2" key="1">
    <citation type="submission" date="2019-06" db="EMBL/GenBank/DDBJ databases">
        <title>Genomics analysis of Aphanomyces spp. identifies a new class of oomycete effector associated with host adaptation.</title>
        <authorList>
            <person name="Gaulin E."/>
        </authorList>
    </citation>
    <scope>NUCLEOTIDE SEQUENCE [LARGE SCALE GENOMIC DNA]</scope>
    <source>
        <strain evidence="1 2">E</strain>
    </source>
</reference>
<dbReference type="AlphaFoldDB" id="A0A6A4YYZ4"/>
<name>A0A6A4YYZ4_APHAT</name>
<gene>
    <name evidence="1" type="ORF">AaE_015063</name>
</gene>
<accession>A0A6A4YYZ4</accession>
<evidence type="ECO:0000313" key="1">
    <source>
        <dbReference type="EMBL" id="KAF0704185.1"/>
    </source>
</evidence>
<proteinExistence type="predicted"/>
<comment type="caution">
    <text evidence="1">The sequence shown here is derived from an EMBL/GenBank/DDBJ whole genome shotgun (WGS) entry which is preliminary data.</text>
</comment>
<protein>
    <submittedName>
        <fullName evidence="1">Uncharacterized protein</fullName>
    </submittedName>
</protein>
<feature type="non-terminal residue" evidence="1">
    <location>
        <position position="1"/>
    </location>
</feature>
<dbReference type="Proteomes" id="UP000469452">
    <property type="component" value="Unassembled WGS sequence"/>
</dbReference>
<sequence length="166" mass="19307">AYLELDEIDNWEFYVVDNSLFEYNRNLRLAEFKVRTAANQAKAINVEAGMKLAAQRSAAHTLSAISVNLRRLFQTTVYPYSLFELLKVRFESNLMDNNPTVIANHLRTLSCMDTLAVELTDLVKRYRVSMTPPSFECFGCVCDLVYRLRHPHLELPVYVCHVWHLY</sequence>
<dbReference type="EMBL" id="VJMI01020494">
    <property type="protein sequence ID" value="KAF0704185.1"/>
    <property type="molecule type" value="Genomic_DNA"/>
</dbReference>